<dbReference type="Proteomes" id="UP001500689">
    <property type="component" value="Unassembled WGS sequence"/>
</dbReference>
<protein>
    <recommendedName>
        <fullName evidence="3">AAA domain-containing protein</fullName>
    </recommendedName>
</protein>
<comment type="caution">
    <text evidence="1">The sequence shown here is derived from an EMBL/GenBank/DDBJ whole genome shotgun (WGS) entry which is preliminary data.</text>
</comment>
<keyword evidence="2" id="KW-1185">Reference proteome</keyword>
<sequence length="172" mass="18664">MIVWLNGTFGAGKTTTARELAGLLGARVFDPEYVGYLLRILFPEPVADFQDISLWRPLVVETAARIHEHTGGPLVIPQTLLVESYAEEVFTALAGRGLVVRHFVLHAGQDELRRRIETDPAEPGARQWRLDHLGAYAAALPWLRTSGTLVGTEAKPPAAVAREIATAAGHPG</sequence>
<dbReference type="InterPro" id="IPR027417">
    <property type="entry name" value="P-loop_NTPase"/>
</dbReference>
<evidence type="ECO:0000313" key="1">
    <source>
        <dbReference type="EMBL" id="GAA3531678.1"/>
    </source>
</evidence>
<dbReference type="Pfam" id="PF13238">
    <property type="entry name" value="AAA_18"/>
    <property type="match status" value="1"/>
</dbReference>
<dbReference type="Gene3D" id="3.40.50.300">
    <property type="entry name" value="P-loop containing nucleotide triphosphate hydrolases"/>
    <property type="match status" value="1"/>
</dbReference>
<accession>A0ABP6VAM4</accession>
<evidence type="ECO:0000313" key="2">
    <source>
        <dbReference type="Proteomes" id="UP001500689"/>
    </source>
</evidence>
<proteinExistence type="predicted"/>
<dbReference type="RefSeq" id="WP_344856406.1">
    <property type="nucleotide sequence ID" value="NZ_BAAAZN010000002.1"/>
</dbReference>
<reference evidence="2" key="1">
    <citation type="journal article" date="2019" name="Int. J. Syst. Evol. Microbiol.">
        <title>The Global Catalogue of Microorganisms (GCM) 10K type strain sequencing project: providing services to taxonomists for standard genome sequencing and annotation.</title>
        <authorList>
            <consortium name="The Broad Institute Genomics Platform"/>
            <consortium name="The Broad Institute Genome Sequencing Center for Infectious Disease"/>
            <person name="Wu L."/>
            <person name="Ma J."/>
        </authorList>
    </citation>
    <scope>NUCLEOTIDE SEQUENCE [LARGE SCALE GENOMIC DNA]</scope>
    <source>
        <strain evidence="2">JCM 16898</strain>
    </source>
</reference>
<gene>
    <name evidence="1" type="ORF">GCM10022222_13540</name>
</gene>
<name>A0ABP6VAM4_9PSEU</name>
<dbReference type="SUPFAM" id="SSF52540">
    <property type="entry name" value="P-loop containing nucleoside triphosphate hydrolases"/>
    <property type="match status" value="1"/>
</dbReference>
<dbReference type="EMBL" id="BAAAZN010000002">
    <property type="protein sequence ID" value="GAA3531678.1"/>
    <property type="molecule type" value="Genomic_DNA"/>
</dbReference>
<evidence type="ECO:0008006" key="3">
    <source>
        <dbReference type="Google" id="ProtNLM"/>
    </source>
</evidence>
<organism evidence="1 2">
    <name type="scientific">Amycolatopsis ultiminotia</name>
    <dbReference type="NCBI Taxonomy" id="543629"/>
    <lineage>
        <taxon>Bacteria</taxon>
        <taxon>Bacillati</taxon>
        <taxon>Actinomycetota</taxon>
        <taxon>Actinomycetes</taxon>
        <taxon>Pseudonocardiales</taxon>
        <taxon>Pseudonocardiaceae</taxon>
        <taxon>Amycolatopsis</taxon>
    </lineage>
</organism>